<sequence length="233" mass="24751">MQRFDLTTIAPTPWKNGGGATRELACWPAGADMEQFDWRVSVATIAQSGPFSRFAGVDRIITLLTGDGVHLRQPGTGIDHRLDQPLQPFAFAGDGGMECDLLGGTSTDFNLMTRRGRWQGAVQVLRGPAVLPARPAGLLLAVQGRWTVAPAAPGESLELAPHTGLWWADGDCGWHAAPHASGPDHVLLHVRLEPDARPAMQAMGSNHAFAQQNPCADPIAGNAGAAAARQKYI</sequence>
<gene>
    <name evidence="1" type="ORF">D3F03_11420</name>
</gene>
<proteinExistence type="predicted"/>
<dbReference type="RefSeq" id="WP_119109556.1">
    <property type="nucleotide sequence ID" value="NZ_QXJC01000004.1"/>
</dbReference>
<accession>A0A398CBY1</accession>
<evidence type="ECO:0000313" key="1">
    <source>
        <dbReference type="EMBL" id="RID97850.1"/>
    </source>
</evidence>
<keyword evidence="2" id="KW-1185">Reference proteome</keyword>
<dbReference type="EMBL" id="QXJC01000004">
    <property type="protein sequence ID" value="RID97850.1"/>
    <property type="molecule type" value="Genomic_DNA"/>
</dbReference>
<dbReference type="Proteomes" id="UP000266302">
    <property type="component" value="Unassembled WGS sequence"/>
</dbReference>
<dbReference type="Gene3D" id="2.60.120.10">
    <property type="entry name" value="Jelly Rolls"/>
    <property type="match status" value="1"/>
</dbReference>
<evidence type="ECO:0000313" key="2">
    <source>
        <dbReference type="Proteomes" id="UP000266302"/>
    </source>
</evidence>
<organism evidence="1 2">
    <name type="scientific">Simplicispira hankyongi</name>
    <dbReference type="NCBI Taxonomy" id="2315688"/>
    <lineage>
        <taxon>Bacteria</taxon>
        <taxon>Pseudomonadati</taxon>
        <taxon>Pseudomonadota</taxon>
        <taxon>Betaproteobacteria</taxon>
        <taxon>Burkholderiales</taxon>
        <taxon>Comamonadaceae</taxon>
        <taxon>Simplicispira</taxon>
    </lineage>
</organism>
<dbReference type="PANTHER" id="PTHR37943:SF1">
    <property type="entry name" value="PROTEIN VES"/>
    <property type="match status" value="1"/>
</dbReference>
<dbReference type="AlphaFoldDB" id="A0A398CBY1"/>
<dbReference type="InterPro" id="IPR011051">
    <property type="entry name" value="RmlC_Cupin_sf"/>
</dbReference>
<protein>
    <submittedName>
        <fullName evidence="1">HutD family protein</fullName>
    </submittedName>
</protein>
<dbReference type="Pfam" id="PF05962">
    <property type="entry name" value="HutD"/>
    <property type="match status" value="1"/>
</dbReference>
<dbReference type="PANTHER" id="PTHR37943">
    <property type="entry name" value="PROTEIN VES"/>
    <property type="match status" value="1"/>
</dbReference>
<dbReference type="SUPFAM" id="SSF51182">
    <property type="entry name" value="RmlC-like cupins"/>
    <property type="match status" value="1"/>
</dbReference>
<comment type="caution">
    <text evidence="1">The sequence shown here is derived from an EMBL/GenBank/DDBJ whole genome shotgun (WGS) entry which is preliminary data.</text>
</comment>
<name>A0A398CBY1_9BURK</name>
<dbReference type="InterPro" id="IPR014710">
    <property type="entry name" value="RmlC-like_jellyroll"/>
</dbReference>
<reference evidence="1 2" key="1">
    <citation type="submission" date="2018-09" db="EMBL/GenBank/DDBJ databases">
        <title>Draft genome of Simplicispira sp. NY-02.</title>
        <authorList>
            <person name="Im W.T."/>
        </authorList>
    </citation>
    <scope>NUCLEOTIDE SEQUENCE [LARGE SCALE GENOMIC DNA]</scope>
    <source>
        <strain evidence="1 2">NY-02</strain>
    </source>
</reference>
<dbReference type="InterPro" id="IPR010282">
    <property type="entry name" value="Uncharacterised_HutD/Ves"/>
</dbReference>
<dbReference type="CDD" id="cd20293">
    <property type="entry name" value="cupin_HutD_N"/>
    <property type="match status" value="1"/>
</dbReference>
<dbReference type="OrthoDB" id="9800082at2"/>